<dbReference type="InterPro" id="IPR016181">
    <property type="entry name" value="Acyl_CoA_acyltransferase"/>
</dbReference>
<sequence>MTIRPALPTDFDAIYAIWLDGIVHSFAEFDRPADLQEQFHDNFTTCRPPFGFWVAEVAGNVVGWQSLLPCTSNPMKRHLLAESSTYRALGSHSNGAGEALLRAALAWAGPAGLQFVLAYTLESNTAVGRLYERCGFVPTGQLPPPHSPPLYGPKIFWSFAIEPVVEVEQPIQAASTLTRI</sequence>
<dbReference type="Pfam" id="PF00583">
    <property type="entry name" value="Acetyltransf_1"/>
    <property type="match status" value="1"/>
</dbReference>
<keyword evidence="1" id="KW-0808">Transferase</keyword>
<accession>A0ABX1HK29</accession>
<feature type="domain" description="N-acetyltransferase" evidence="3">
    <location>
        <begin position="1"/>
        <end position="162"/>
    </location>
</feature>
<reference evidence="4 5" key="1">
    <citation type="submission" date="2020-03" db="EMBL/GenBank/DDBJ databases">
        <title>Genomic Encyclopedia of Type Strains, Phase IV (KMG-V): Genome sequencing to study the core and pangenomes of soil and plant-associated prokaryotes.</title>
        <authorList>
            <person name="Whitman W."/>
        </authorList>
    </citation>
    <scope>NUCLEOTIDE SEQUENCE [LARGE SCALE GENOMIC DNA]</scope>
    <source>
        <strain evidence="4 5">1B</strain>
    </source>
</reference>
<dbReference type="PANTHER" id="PTHR43877">
    <property type="entry name" value="AMINOALKYLPHOSPHONATE N-ACETYLTRANSFERASE-RELATED-RELATED"/>
    <property type="match status" value="1"/>
</dbReference>
<evidence type="ECO:0000313" key="5">
    <source>
        <dbReference type="Proteomes" id="UP000717634"/>
    </source>
</evidence>
<evidence type="ECO:0000256" key="2">
    <source>
        <dbReference type="ARBA" id="ARBA00023315"/>
    </source>
</evidence>
<keyword evidence="2" id="KW-0012">Acyltransferase</keyword>
<evidence type="ECO:0000313" key="4">
    <source>
        <dbReference type="EMBL" id="NKI90190.1"/>
    </source>
</evidence>
<dbReference type="Gene3D" id="3.40.630.30">
    <property type="match status" value="1"/>
</dbReference>
<dbReference type="RefSeq" id="WP_168673801.1">
    <property type="nucleotide sequence ID" value="NZ_JAAVTK010000008.1"/>
</dbReference>
<organism evidence="4 5">
    <name type="scientific">Hymenobacter artigasi</name>
    <dbReference type="NCBI Taxonomy" id="2719616"/>
    <lineage>
        <taxon>Bacteria</taxon>
        <taxon>Pseudomonadati</taxon>
        <taxon>Bacteroidota</taxon>
        <taxon>Cytophagia</taxon>
        <taxon>Cytophagales</taxon>
        <taxon>Hymenobacteraceae</taxon>
        <taxon>Hymenobacter</taxon>
    </lineage>
</organism>
<keyword evidence="5" id="KW-1185">Reference proteome</keyword>
<evidence type="ECO:0000259" key="3">
    <source>
        <dbReference type="PROSITE" id="PS51186"/>
    </source>
</evidence>
<dbReference type="EMBL" id="JAAVTK010000008">
    <property type="protein sequence ID" value="NKI90190.1"/>
    <property type="molecule type" value="Genomic_DNA"/>
</dbReference>
<comment type="caution">
    <text evidence="4">The sequence shown here is derived from an EMBL/GenBank/DDBJ whole genome shotgun (WGS) entry which is preliminary data.</text>
</comment>
<protein>
    <submittedName>
        <fullName evidence="4">L-amino acid N-acyltransferase YncA</fullName>
    </submittedName>
</protein>
<gene>
    <name evidence="4" type="ORF">HBN54_002790</name>
</gene>
<proteinExistence type="predicted"/>
<dbReference type="Proteomes" id="UP000717634">
    <property type="component" value="Unassembled WGS sequence"/>
</dbReference>
<evidence type="ECO:0000256" key="1">
    <source>
        <dbReference type="ARBA" id="ARBA00022679"/>
    </source>
</evidence>
<dbReference type="InterPro" id="IPR050832">
    <property type="entry name" value="Bact_Acetyltransf"/>
</dbReference>
<dbReference type="SUPFAM" id="SSF55729">
    <property type="entry name" value="Acyl-CoA N-acyltransferases (Nat)"/>
    <property type="match status" value="1"/>
</dbReference>
<name>A0ABX1HK29_9BACT</name>
<dbReference type="PROSITE" id="PS51186">
    <property type="entry name" value="GNAT"/>
    <property type="match status" value="1"/>
</dbReference>
<dbReference type="InterPro" id="IPR000182">
    <property type="entry name" value="GNAT_dom"/>
</dbReference>